<feature type="compositionally biased region" description="Polar residues" evidence="1">
    <location>
        <begin position="490"/>
        <end position="499"/>
    </location>
</feature>
<feature type="region of interest" description="Disordered" evidence="1">
    <location>
        <begin position="335"/>
        <end position="370"/>
    </location>
</feature>
<feature type="compositionally biased region" description="Polar residues" evidence="1">
    <location>
        <begin position="512"/>
        <end position="532"/>
    </location>
</feature>
<dbReference type="Proteomes" id="UP000001542">
    <property type="component" value="Unassembled WGS sequence"/>
</dbReference>
<protein>
    <submittedName>
        <fullName evidence="2">Uncharacterized protein</fullName>
    </submittedName>
</protein>
<evidence type="ECO:0000256" key="1">
    <source>
        <dbReference type="SAM" id="MobiDB-lite"/>
    </source>
</evidence>
<dbReference type="KEGG" id="tva:4763935"/>
<evidence type="ECO:0000313" key="2">
    <source>
        <dbReference type="EMBL" id="EAY06060.1"/>
    </source>
</evidence>
<accession>A2EMR4</accession>
<feature type="compositionally biased region" description="Low complexity" evidence="1">
    <location>
        <begin position="436"/>
        <end position="476"/>
    </location>
</feature>
<dbReference type="InParanoid" id="A2EMR4"/>
<dbReference type="SMR" id="A2EMR4"/>
<feature type="region of interest" description="Disordered" evidence="1">
    <location>
        <begin position="719"/>
        <end position="738"/>
    </location>
</feature>
<name>A2EMR4_TRIV3</name>
<feature type="region of interest" description="Disordered" evidence="1">
    <location>
        <begin position="431"/>
        <end position="541"/>
    </location>
</feature>
<evidence type="ECO:0000313" key="3">
    <source>
        <dbReference type="Proteomes" id="UP000001542"/>
    </source>
</evidence>
<sequence length="771" mass="88932">MTVKLEIDRVAEKINDSTSKILATLNSLDEMHANKTYEIPAEEELQKIRSNFEDLQLSNKEGALKELNNWMKMRKTYYHEDDAEYIKNIENLHRSFADSLTPTLQNLFKEINNYDNKLHACLDDVNALSLELFEYYEATKSHDTEEIKFPDLVLADKAVEGQLSSYSRETLIEQLTQMQKREKYFLEILESLRMTVKKVQTDLESSLAHEKEIQNALDATKTSLDQMTDKSIELEKTVALFQSKEEARIKMWENVRIANQEPYMVGQVFVSPKIDVSDEINEYEIPFEEISHDYGVYNEDIFDINTEHNEIEVQTDPVEFVTENEINHEEEIKKELELNANKDSDDRKKGIIDSESEKQLPKLKSNNSSEVEKEITYYRPDVDMEVSPVVELHIALISEPDFNYSSENSRPNHRRTSNAQNMAVSRGITLQDGSKNSFNNQVLNENQNNSNSNLVNNDNYINSSSSRSSMINSNANTSNKSLHQLEKENQQLSSISEESGGNEYSKKVIPPNHNNTNYVSSSISNPRTNQIHRNNNNNRNVQKSEIYDEYAAEDSFASSESSESQFQDKLIRSQQDLVFNNEGVFVEPRSFEAEDAHDVLRINTNISPVDDPSRPQTVRNITTNPLVRYNFDDQNCQNQQQNEKETPKTAQNRPRSPIIDFWKSQPKKGWRVGQPYYSAAFRQRMLRIAAMRSGYTQRSSVKVNFVPFGQSQRNEIEGEQIHKSPVSPRRDERGYLPSYPGIMRPNVIGSEVGRKDRGLGLYISSFNFNRK</sequence>
<dbReference type="VEuPathDB" id="TrichDB:TVAG_244920"/>
<reference evidence="2" key="2">
    <citation type="journal article" date="2007" name="Science">
        <title>Draft genome sequence of the sexually transmitted pathogen Trichomonas vaginalis.</title>
        <authorList>
            <person name="Carlton J.M."/>
            <person name="Hirt R.P."/>
            <person name="Silva J.C."/>
            <person name="Delcher A.L."/>
            <person name="Schatz M."/>
            <person name="Zhao Q."/>
            <person name="Wortman J.R."/>
            <person name="Bidwell S.L."/>
            <person name="Alsmark U.C.M."/>
            <person name="Besteiro S."/>
            <person name="Sicheritz-Ponten T."/>
            <person name="Noel C.J."/>
            <person name="Dacks J.B."/>
            <person name="Foster P.G."/>
            <person name="Simillion C."/>
            <person name="Van de Peer Y."/>
            <person name="Miranda-Saavedra D."/>
            <person name="Barton G.J."/>
            <person name="Westrop G.D."/>
            <person name="Mueller S."/>
            <person name="Dessi D."/>
            <person name="Fiori P.L."/>
            <person name="Ren Q."/>
            <person name="Paulsen I."/>
            <person name="Zhang H."/>
            <person name="Bastida-Corcuera F.D."/>
            <person name="Simoes-Barbosa A."/>
            <person name="Brown M.T."/>
            <person name="Hayes R.D."/>
            <person name="Mukherjee M."/>
            <person name="Okumura C.Y."/>
            <person name="Schneider R."/>
            <person name="Smith A.J."/>
            <person name="Vanacova S."/>
            <person name="Villalvazo M."/>
            <person name="Haas B.J."/>
            <person name="Pertea M."/>
            <person name="Feldblyum T.V."/>
            <person name="Utterback T.R."/>
            <person name="Shu C.L."/>
            <person name="Osoegawa K."/>
            <person name="de Jong P.J."/>
            <person name="Hrdy I."/>
            <person name="Horvathova L."/>
            <person name="Zubacova Z."/>
            <person name="Dolezal P."/>
            <person name="Malik S.B."/>
            <person name="Logsdon J.M. Jr."/>
            <person name="Henze K."/>
            <person name="Gupta A."/>
            <person name="Wang C.C."/>
            <person name="Dunne R.L."/>
            <person name="Upcroft J.A."/>
            <person name="Upcroft P."/>
            <person name="White O."/>
            <person name="Salzberg S.L."/>
            <person name="Tang P."/>
            <person name="Chiu C.-H."/>
            <person name="Lee Y.-S."/>
            <person name="Embley T.M."/>
            <person name="Coombs G.H."/>
            <person name="Mottram J.C."/>
            <person name="Tachezy J."/>
            <person name="Fraser-Liggett C.M."/>
            <person name="Johnson P.J."/>
        </authorList>
    </citation>
    <scope>NUCLEOTIDE SEQUENCE [LARGE SCALE GENOMIC DNA]</scope>
    <source>
        <strain evidence="2">G3</strain>
    </source>
</reference>
<gene>
    <name evidence="2" type="ORF">TVAG_244920</name>
</gene>
<organism evidence="2 3">
    <name type="scientific">Trichomonas vaginalis (strain ATCC PRA-98 / G3)</name>
    <dbReference type="NCBI Taxonomy" id="412133"/>
    <lineage>
        <taxon>Eukaryota</taxon>
        <taxon>Metamonada</taxon>
        <taxon>Parabasalia</taxon>
        <taxon>Trichomonadida</taxon>
        <taxon>Trichomonadidae</taxon>
        <taxon>Trichomonas</taxon>
    </lineage>
</organism>
<dbReference type="AlphaFoldDB" id="A2EMR4"/>
<dbReference type="VEuPathDB" id="TrichDB:TVAGG3_0428260"/>
<proteinExistence type="predicted"/>
<dbReference type="EMBL" id="DS113433">
    <property type="protein sequence ID" value="EAY06060.1"/>
    <property type="molecule type" value="Genomic_DNA"/>
</dbReference>
<keyword evidence="3" id="KW-1185">Reference proteome</keyword>
<feature type="compositionally biased region" description="Basic and acidic residues" evidence="1">
    <location>
        <begin position="335"/>
        <end position="360"/>
    </location>
</feature>
<dbReference type="RefSeq" id="XP_001318283.1">
    <property type="nucleotide sequence ID" value="XM_001318248.1"/>
</dbReference>
<feature type="compositionally biased region" description="Basic and acidic residues" evidence="1">
    <location>
        <begin position="719"/>
        <end position="734"/>
    </location>
</feature>
<reference evidence="2" key="1">
    <citation type="submission" date="2006-10" db="EMBL/GenBank/DDBJ databases">
        <authorList>
            <person name="Amadeo P."/>
            <person name="Zhao Q."/>
            <person name="Wortman J."/>
            <person name="Fraser-Liggett C."/>
            <person name="Carlton J."/>
        </authorList>
    </citation>
    <scope>NUCLEOTIDE SEQUENCE</scope>
    <source>
        <strain evidence="2">G3</strain>
    </source>
</reference>
<feature type="region of interest" description="Disordered" evidence="1">
    <location>
        <begin position="637"/>
        <end position="660"/>
    </location>
</feature>